<keyword evidence="4" id="KW-1185">Reference proteome</keyword>
<feature type="compositionally biased region" description="Basic and acidic residues" evidence="1">
    <location>
        <begin position="54"/>
        <end position="64"/>
    </location>
</feature>
<evidence type="ECO:0000256" key="2">
    <source>
        <dbReference type="SAM" id="SignalP"/>
    </source>
</evidence>
<evidence type="ECO:0000313" key="4">
    <source>
        <dbReference type="Proteomes" id="UP000015104"/>
    </source>
</evidence>
<feature type="signal peptide" evidence="2">
    <location>
        <begin position="1"/>
        <end position="23"/>
    </location>
</feature>
<evidence type="ECO:0000256" key="1">
    <source>
        <dbReference type="SAM" id="MobiDB-lite"/>
    </source>
</evidence>
<feature type="region of interest" description="Disordered" evidence="1">
    <location>
        <begin position="40"/>
        <end position="80"/>
    </location>
</feature>
<evidence type="ECO:0000313" key="3">
    <source>
        <dbReference type="EnsemblMetazoa" id="tetur33g00930.1"/>
    </source>
</evidence>
<feature type="region of interest" description="Disordered" evidence="1">
    <location>
        <begin position="95"/>
        <end position="116"/>
    </location>
</feature>
<name>T1L2H3_TETUR</name>
<sequence length="138" mass="15505">MKLIINICSYVLLLVLFNSVNLTQQLPDLSVDKVSDVNVESDSKVSGYKKAHGSHKEADSDGWKNLKSSSKGKLDKAKQDAEMYLGEGKHKVKKENGFHAESDLHKSKDKGMDKKWNRGDGIMKTWNWNKGWINKGIG</sequence>
<dbReference type="EMBL" id="CAEY01000947">
    <property type="status" value="NOT_ANNOTATED_CDS"/>
    <property type="molecule type" value="Genomic_DNA"/>
</dbReference>
<dbReference type="HOGENOM" id="CLU_1857844_0_0_1"/>
<protein>
    <submittedName>
        <fullName evidence="3">Uncharacterized protein</fullName>
    </submittedName>
</protein>
<reference evidence="4" key="1">
    <citation type="submission" date="2011-08" db="EMBL/GenBank/DDBJ databases">
        <authorList>
            <person name="Rombauts S."/>
        </authorList>
    </citation>
    <scope>NUCLEOTIDE SEQUENCE</scope>
    <source>
        <strain evidence="4">London</strain>
    </source>
</reference>
<organism evidence="3 4">
    <name type="scientific">Tetranychus urticae</name>
    <name type="common">Two-spotted spider mite</name>
    <dbReference type="NCBI Taxonomy" id="32264"/>
    <lineage>
        <taxon>Eukaryota</taxon>
        <taxon>Metazoa</taxon>
        <taxon>Ecdysozoa</taxon>
        <taxon>Arthropoda</taxon>
        <taxon>Chelicerata</taxon>
        <taxon>Arachnida</taxon>
        <taxon>Acari</taxon>
        <taxon>Acariformes</taxon>
        <taxon>Trombidiformes</taxon>
        <taxon>Prostigmata</taxon>
        <taxon>Eleutherengona</taxon>
        <taxon>Raphignathae</taxon>
        <taxon>Tetranychoidea</taxon>
        <taxon>Tetranychidae</taxon>
        <taxon>Tetranychus</taxon>
    </lineage>
</organism>
<feature type="chain" id="PRO_5004582043" evidence="2">
    <location>
        <begin position="24"/>
        <end position="138"/>
    </location>
</feature>
<proteinExistence type="predicted"/>
<accession>T1L2H3</accession>
<dbReference type="AlphaFoldDB" id="T1L2H3"/>
<keyword evidence="2" id="KW-0732">Signal</keyword>
<reference evidence="3" key="2">
    <citation type="submission" date="2015-06" db="UniProtKB">
        <authorList>
            <consortium name="EnsemblMetazoa"/>
        </authorList>
    </citation>
    <scope>IDENTIFICATION</scope>
</reference>
<dbReference type="EnsemblMetazoa" id="tetur33g00930.1">
    <property type="protein sequence ID" value="tetur33g00930.1"/>
    <property type="gene ID" value="tetur33g00930"/>
</dbReference>
<dbReference type="Proteomes" id="UP000015104">
    <property type="component" value="Unassembled WGS sequence"/>
</dbReference>